<feature type="transmembrane region" description="Helical" evidence="9">
    <location>
        <begin position="477"/>
        <end position="497"/>
    </location>
</feature>
<keyword evidence="7" id="KW-0462">Maltose metabolism</keyword>
<organism evidence="11 12">
    <name type="scientific">Microdochium bolleyi</name>
    <dbReference type="NCBI Taxonomy" id="196109"/>
    <lineage>
        <taxon>Eukaryota</taxon>
        <taxon>Fungi</taxon>
        <taxon>Dikarya</taxon>
        <taxon>Ascomycota</taxon>
        <taxon>Pezizomycotina</taxon>
        <taxon>Sordariomycetes</taxon>
        <taxon>Xylariomycetidae</taxon>
        <taxon>Xylariales</taxon>
        <taxon>Microdochiaceae</taxon>
        <taxon>Microdochium</taxon>
    </lineage>
</organism>
<dbReference type="NCBIfam" id="TIGR00879">
    <property type="entry name" value="SP"/>
    <property type="match status" value="1"/>
</dbReference>
<feature type="transmembrane region" description="Helical" evidence="9">
    <location>
        <begin position="190"/>
        <end position="209"/>
    </location>
</feature>
<keyword evidence="12" id="KW-1185">Reference proteome</keyword>
<evidence type="ECO:0000256" key="8">
    <source>
        <dbReference type="RuleBase" id="RU003346"/>
    </source>
</evidence>
<reference evidence="12" key="1">
    <citation type="submission" date="2016-02" db="EMBL/GenBank/DDBJ databases">
        <title>Draft genome sequence of Microdochium bolleyi, a fungal endophyte of beachgrass.</title>
        <authorList>
            <consortium name="DOE Joint Genome Institute"/>
            <person name="David A.S."/>
            <person name="May G."/>
            <person name="Haridas S."/>
            <person name="Lim J."/>
            <person name="Wang M."/>
            <person name="Labutti K."/>
            <person name="Lipzen A."/>
            <person name="Barry K."/>
            <person name="Grigoriev I.V."/>
        </authorList>
    </citation>
    <scope>NUCLEOTIDE SEQUENCE [LARGE SCALE GENOMIC DNA]</scope>
    <source>
        <strain evidence="12">J235TASD1</strain>
    </source>
</reference>
<dbReference type="Proteomes" id="UP000070501">
    <property type="component" value="Unassembled WGS sequence"/>
</dbReference>
<dbReference type="EMBL" id="KQ964278">
    <property type="protein sequence ID" value="KXJ85617.1"/>
    <property type="molecule type" value="Genomic_DNA"/>
</dbReference>
<feature type="transmembrane region" description="Helical" evidence="9">
    <location>
        <begin position="229"/>
        <end position="250"/>
    </location>
</feature>
<keyword evidence="5 9" id="KW-1133">Transmembrane helix</keyword>
<dbReference type="PANTHER" id="PTHR48022:SF5">
    <property type="entry name" value="ALPHA-GLUCOSIDES PERMEASE MPH2-RELATED"/>
    <property type="match status" value="1"/>
</dbReference>
<keyword evidence="3 8" id="KW-0813">Transport</keyword>
<dbReference type="OrthoDB" id="6612291at2759"/>
<evidence type="ECO:0000256" key="2">
    <source>
        <dbReference type="ARBA" id="ARBA00010992"/>
    </source>
</evidence>
<dbReference type="PROSITE" id="PS50850">
    <property type="entry name" value="MFS"/>
    <property type="match status" value="1"/>
</dbReference>
<evidence type="ECO:0000259" key="10">
    <source>
        <dbReference type="PROSITE" id="PS50850"/>
    </source>
</evidence>
<evidence type="ECO:0000256" key="4">
    <source>
        <dbReference type="ARBA" id="ARBA00022692"/>
    </source>
</evidence>
<dbReference type="InParanoid" id="A0A136IKW4"/>
<feature type="transmembrane region" description="Helical" evidence="9">
    <location>
        <begin position="132"/>
        <end position="150"/>
    </location>
</feature>
<comment type="similarity">
    <text evidence="2 8">Belongs to the major facilitator superfamily. Sugar transporter (TC 2.A.1.1) family.</text>
</comment>
<feature type="domain" description="Major facilitator superfamily (MFS) profile" evidence="10">
    <location>
        <begin position="55"/>
        <end position="531"/>
    </location>
</feature>
<dbReference type="InterPro" id="IPR005829">
    <property type="entry name" value="Sugar_transporter_CS"/>
</dbReference>
<dbReference type="InterPro" id="IPR005828">
    <property type="entry name" value="MFS_sugar_transport-like"/>
</dbReference>
<dbReference type="GO" id="GO:0016020">
    <property type="term" value="C:membrane"/>
    <property type="evidence" value="ECO:0007669"/>
    <property type="project" value="UniProtKB-SubCell"/>
</dbReference>
<evidence type="ECO:0000256" key="9">
    <source>
        <dbReference type="SAM" id="Phobius"/>
    </source>
</evidence>
<feature type="transmembrane region" description="Helical" evidence="9">
    <location>
        <begin position="156"/>
        <end position="178"/>
    </location>
</feature>
<evidence type="ECO:0000313" key="12">
    <source>
        <dbReference type="Proteomes" id="UP000070501"/>
    </source>
</evidence>
<dbReference type="InterPro" id="IPR050360">
    <property type="entry name" value="MFS_Sugar_Transporters"/>
</dbReference>
<dbReference type="AlphaFoldDB" id="A0A136IKW4"/>
<dbReference type="PROSITE" id="PS00217">
    <property type="entry name" value="SUGAR_TRANSPORT_2"/>
    <property type="match status" value="1"/>
</dbReference>
<protein>
    <submittedName>
        <fullName evidence="11">General substrate transporter</fullName>
    </submittedName>
</protein>
<evidence type="ECO:0000256" key="7">
    <source>
        <dbReference type="ARBA" id="ARBA00026248"/>
    </source>
</evidence>
<keyword evidence="4 9" id="KW-0812">Transmembrane</keyword>
<dbReference type="FunFam" id="1.20.1250.20:FF:000078">
    <property type="entry name" value="MFS maltose transporter, putative"/>
    <property type="match status" value="1"/>
</dbReference>
<name>A0A136IKW4_9PEZI</name>
<gene>
    <name evidence="11" type="ORF">Micbo1qcDRAFT_221930</name>
</gene>
<feature type="transmembrane region" description="Helical" evidence="9">
    <location>
        <begin position="509"/>
        <end position="527"/>
    </location>
</feature>
<evidence type="ECO:0000256" key="6">
    <source>
        <dbReference type="ARBA" id="ARBA00023136"/>
    </source>
</evidence>
<dbReference type="InterPro" id="IPR003663">
    <property type="entry name" value="Sugar/inositol_transpt"/>
</dbReference>
<evidence type="ECO:0000256" key="3">
    <source>
        <dbReference type="ARBA" id="ARBA00022448"/>
    </source>
</evidence>
<feature type="transmembrane region" description="Helical" evidence="9">
    <location>
        <begin position="424"/>
        <end position="450"/>
    </location>
</feature>
<accession>A0A136IKW4</accession>
<dbReference type="SUPFAM" id="SSF103473">
    <property type="entry name" value="MFS general substrate transporter"/>
    <property type="match status" value="1"/>
</dbReference>
<dbReference type="GO" id="GO:0005351">
    <property type="term" value="F:carbohydrate:proton symporter activity"/>
    <property type="evidence" value="ECO:0007669"/>
    <property type="project" value="TreeGrafter"/>
</dbReference>
<evidence type="ECO:0000256" key="1">
    <source>
        <dbReference type="ARBA" id="ARBA00004141"/>
    </source>
</evidence>
<keyword evidence="6 9" id="KW-0472">Membrane</keyword>
<dbReference type="Pfam" id="PF00083">
    <property type="entry name" value="Sugar_tr"/>
    <property type="match status" value="1"/>
</dbReference>
<sequence>MHEAKQAVAHAEATPGTAPHAAAAVVLSDAEQAAAEESRMTLREGLRISPKAVFWSLAMSTCIIMEGYDTFLLGNLYGQPAFRRKFGVPISADVYEVPAQWQAGLGNGSTCGQLIGLLLGGYASERFGFRKTAVGSLAVIAGLIFVQFFATTLPMLLAGIIMFGIPLGMMQTTPIIYAQEIAPAVLRPYLTTYVNMCWAIGKLFGSGVLRGTLAIDGDLSWRITFAIQWFWPALLIPVLCFAPESPWWLVRKGRLDEARALLKDRLMSNKNNGGPADVAFDLDKQVALMLATTEHERAVMAQTSYAACFRGSNLRRTLTVIGIYCVQVLSGNNLRASSTYFLQQAGLPTSMSFNMTIVNNALAFAGGLCTASPFPCPEAFNINVLQWILIPIWGRRPIYLTSLCLMCILMLLIGGLGVPASQQVLAAAASANMSYSWAIGALLIVSSFLYNCSMGPLTNTLCTEIPSTLLRSKSVVLARWCYAVLAIAGGTLTPYQLNRSAWNWGARTGFFWAGGCVIATVFAWFFVPETKDRPTAEIDVLFENKVAPRRFKDTPVRIAEALHEEDVTKSV</sequence>
<dbReference type="InterPro" id="IPR036259">
    <property type="entry name" value="MFS_trans_sf"/>
</dbReference>
<dbReference type="InterPro" id="IPR020846">
    <property type="entry name" value="MFS_dom"/>
</dbReference>
<feature type="transmembrane region" description="Helical" evidence="9">
    <location>
        <begin position="398"/>
        <end position="418"/>
    </location>
</feature>
<proteinExistence type="inferred from homology"/>
<evidence type="ECO:0000256" key="5">
    <source>
        <dbReference type="ARBA" id="ARBA00022989"/>
    </source>
</evidence>
<dbReference type="PANTHER" id="PTHR48022">
    <property type="entry name" value="PLASTIDIC GLUCOSE TRANSPORTER 4"/>
    <property type="match status" value="1"/>
</dbReference>
<dbReference type="GO" id="GO:0000023">
    <property type="term" value="P:maltose metabolic process"/>
    <property type="evidence" value="ECO:0007669"/>
    <property type="project" value="UniProtKB-KW"/>
</dbReference>
<dbReference type="Gene3D" id="1.20.1250.20">
    <property type="entry name" value="MFS general substrate transporter like domains"/>
    <property type="match status" value="1"/>
</dbReference>
<evidence type="ECO:0000313" key="11">
    <source>
        <dbReference type="EMBL" id="KXJ85617.1"/>
    </source>
</evidence>
<comment type="subcellular location">
    <subcellularLocation>
        <location evidence="1">Membrane</location>
        <topology evidence="1">Multi-pass membrane protein</topology>
    </subcellularLocation>
</comment>